<name>A0A9N9P0I1_9GLOM</name>
<feature type="non-terminal residue" evidence="2">
    <location>
        <position position="135"/>
    </location>
</feature>
<evidence type="ECO:0000313" key="3">
    <source>
        <dbReference type="Proteomes" id="UP000789342"/>
    </source>
</evidence>
<gene>
    <name evidence="2" type="ORF">AMORRO_LOCUS18124</name>
</gene>
<organism evidence="2 3">
    <name type="scientific">Acaulospora morrowiae</name>
    <dbReference type="NCBI Taxonomy" id="94023"/>
    <lineage>
        <taxon>Eukaryota</taxon>
        <taxon>Fungi</taxon>
        <taxon>Fungi incertae sedis</taxon>
        <taxon>Mucoromycota</taxon>
        <taxon>Glomeromycotina</taxon>
        <taxon>Glomeromycetes</taxon>
        <taxon>Diversisporales</taxon>
        <taxon>Acaulosporaceae</taxon>
        <taxon>Acaulospora</taxon>
    </lineage>
</organism>
<dbReference type="GO" id="GO:0007165">
    <property type="term" value="P:signal transduction"/>
    <property type="evidence" value="ECO:0007669"/>
    <property type="project" value="TreeGrafter"/>
</dbReference>
<keyword evidence="3" id="KW-1185">Reference proteome</keyword>
<evidence type="ECO:0000259" key="1">
    <source>
        <dbReference type="PROSITE" id="PS50011"/>
    </source>
</evidence>
<dbReference type="GO" id="GO:0005524">
    <property type="term" value="F:ATP binding"/>
    <property type="evidence" value="ECO:0007669"/>
    <property type="project" value="InterPro"/>
</dbReference>
<dbReference type="Proteomes" id="UP000789342">
    <property type="component" value="Unassembled WGS sequence"/>
</dbReference>
<feature type="domain" description="Protein kinase" evidence="1">
    <location>
        <begin position="1"/>
        <end position="135"/>
    </location>
</feature>
<dbReference type="InterPro" id="IPR050167">
    <property type="entry name" value="Ser_Thr_protein_kinase"/>
</dbReference>
<dbReference type="GO" id="GO:0004672">
    <property type="term" value="F:protein kinase activity"/>
    <property type="evidence" value="ECO:0007669"/>
    <property type="project" value="InterPro"/>
</dbReference>
<dbReference type="SUPFAM" id="SSF56112">
    <property type="entry name" value="Protein kinase-like (PK-like)"/>
    <property type="match status" value="1"/>
</dbReference>
<sequence>IKFALEIANGLEHLHKFEIIHCDLHPKNILVDNGVLKITDLGCSKIFRENSLSNSNPCGIIEFIDPQCFISSRKKFKRNYKSDIYSFSMIMWFISTGRKPFKDSNKFTLAQKILEGLREKDLPQKTPHEYINIYQ</sequence>
<proteinExistence type="predicted"/>
<dbReference type="PANTHER" id="PTHR23257">
    <property type="entry name" value="SERINE-THREONINE PROTEIN KINASE"/>
    <property type="match status" value="1"/>
</dbReference>
<dbReference type="InterPro" id="IPR011009">
    <property type="entry name" value="Kinase-like_dom_sf"/>
</dbReference>
<dbReference type="Gene3D" id="1.10.510.10">
    <property type="entry name" value="Transferase(Phosphotransferase) domain 1"/>
    <property type="match status" value="1"/>
</dbReference>
<comment type="caution">
    <text evidence="2">The sequence shown here is derived from an EMBL/GenBank/DDBJ whole genome shotgun (WGS) entry which is preliminary data.</text>
</comment>
<protein>
    <submittedName>
        <fullName evidence="2">11310_t:CDS:1</fullName>
    </submittedName>
</protein>
<dbReference type="InterPro" id="IPR000719">
    <property type="entry name" value="Prot_kinase_dom"/>
</dbReference>
<dbReference type="AlphaFoldDB" id="A0A9N9P0I1"/>
<dbReference type="PROSITE" id="PS50011">
    <property type="entry name" value="PROTEIN_KINASE_DOM"/>
    <property type="match status" value="1"/>
</dbReference>
<accession>A0A9N9P0I1</accession>
<evidence type="ECO:0000313" key="2">
    <source>
        <dbReference type="EMBL" id="CAG8790800.1"/>
    </source>
</evidence>
<feature type="non-terminal residue" evidence="2">
    <location>
        <position position="1"/>
    </location>
</feature>
<dbReference type="OrthoDB" id="6718656at2759"/>
<reference evidence="2" key="1">
    <citation type="submission" date="2021-06" db="EMBL/GenBank/DDBJ databases">
        <authorList>
            <person name="Kallberg Y."/>
            <person name="Tangrot J."/>
            <person name="Rosling A."/>
        </authorList>
    </citation>
    <scope>NUCLEOTIDE SEQUENCE</scope>
    <source>
        <strain evidence="2">CL551</strain>
    </source>
</reference>
<dbReference type="GO" id="GO:0005737">
    <property type="term" value="C:cytoplasm"/>
    <property type="evidence" value="ECO:0007669"/>
    <property type="project" value="TreeGrafter"/>
</dbReference>
<dbReference type="EMBL" id="CAJVPV010061270">
    <property type="protein sequence ID" value="CAG8790800.1"/>
    <property type="molecule type" value="Genomic_DNA"/>
</dbReference>
<dbReference type="Pfam" id="PF00069">
    <property type="entry name" value="Pkinase"/>
    <property type="match status" value="1"/>
</dbReference>